<dbReference type="EMBL" id="CP000967">
    <property type="protein sequence ID" value="ACD60298.1"/>
    <property type="molecule type" value="Genomic_DNA"/>
</dbReference>
<evidence type="ECO:0000313" key="3">
    <source>
        <dbReference type="Proteomes" id="UP000001740"/>
    </source>
</evidence>
<name>A0A0K0GN62_XANOP</name>
<gene>
    <name evidence="2" type="ordered locus">PXO_02079</name>
</gene>
<reference evidence="2 3" key="1">
    <citation type="journal article" date="2008" name="BMC Genomics">
        <title>Genome sequence and rapid evolution of the rice pathogen Xanthomonas oryzae pv. oryzae PXO99A.</title>
        <authorList>
            <person name="Salzberg S.L."/>
            <person name="Sommer D.D."/>
            <person name="Schatz M.C."/>
            <person name="Phillippy A.M."/>
            <person name="Rabinowicz P.D."/>
            <person name="Tsuge S."/>
            <person name="Furutani A."/>
            <person name="Ochiai H."/>
            <person name="Delcher A.L."/>
            <person name="Kelley D."/>
            <person name="Madupu R."/>
            <person name="Puiu D."/>
            <person name="Radune D."/>
            <person name="Shumway M."/>
            <person name="Trapnell C."/>
            <person name="Aparna G."/>
            <person name="Jha G."/>
            <person name="Pandey A."/>
            <person name="Patil P.B."/>
            <person name="Ishihara H."/>
            <person name="Meyer D.F."/>
            <person name="Szurek B."/>
            <person name="Verdier V."/>
            <person name="Koebnik R."/>
            <person name="Dow J.M."/>
            <person name="Ryan R.P."/>
            <person name="Hirata H."/>
            <person name="Tsuyumu S."/>
            <person name="Won Lee S."/>
            <person name="Seo Y.S."/>
            <person name="Sriariyanum M."/>
            <person name="Ronald P.C."/>
            <person name="Sonti R.V."/>
            <person name="Van Sluys M.A."/>
            <person name="Leach J.E."/>
            <person name="White F.F."/>
            <person name="Bogdanove A.J."/>
        </authorList>
    </citation>
    <scope>NUCLEOTIDE SEQUENCE [LARGE SCALE GENOMIC DNA]</scope>
    <source>
        <strain evidence="2 3">PXO99A</strain>
    </source>
</reference>
<feature type="region of interest" description="Disordered" evidence="1">
    <location>
        <begin position="204"/>
        <end position="239"/>
    </location>
</feature>
<organism evidence="2 3">
    <name type="scientific">Xanthomonas oryzae pv. oryzae (strain PXO99A)</name>
    <dbReference type="NCBI Taxonomy" id="360094"/>
    <lineage>
        <taxon>Bacteria</taxon>
        <taxon>Pseudomonadati</taxon>
        <taxon>Pseudomonadota</taxon>
        <taxon>Gammaproteobacteria</taxon>
        <taxon>Lysobacterales</taxon>
        <taxon>Lysobacteraceae</taxon>
        <taxon>Xanthomonas</taxon>
    </lineage>
</organism>
<dbReference type="NCBIfam" id="NF041409">
    <property type="entry name" value="XopAV"/>
    <property type="match status" value="1"/>
</dbReference>
<accession>A0A0K0GN62</accession>
<protein>
    <submittedName>
        <fullName evidence="2">Uncharacterized protein</fullName>
    </submittedName>
</protein>
<dbReference type="HOGENOM" id="CLU_707775_0_0_6"/>
<dbReference type="KEGG" id="xop:PXO_02079"/>
<dbReference type="Proteomes" id="UP000001740">
    <property type="component" value="Chromosome"/>
</dbReference>
<evidence type="ECO:0000313" key="2">
    <source>
        <dbReference type="EMBL" id="ACD60298.1"/>
    </source>
</evidence>
<proteinExistence type="predicted"/>
<evidence type="ECO:0000256" key="1">
    <source>
        <dbReference type="SAM" id="MobiDB-lite"/>
    </source>
</evidence>
<sequence>MVCDGMGRGVLLGGLCRVGRIALCVCAQRRGRGSELAGDLFHGRGQCGQRSGEVALLERLQHAACGSWSALAGTSSDAAAMPAAFVSSSLRQWCMRREQCTNQCRRGRSCARAACLGHGRGGLGAGCGGQRARTARSPATLRVCLQRYMVRARTALALWHSQRRLFRVRQWFFVRRRHARSRWGTMARIDSGEVTMQPLALTSATRRGARRQQQERATVADAGPCAPASDPHANTQLAQSLPRRPVREAPLRVPGTPRGVHLANVGRAIAHVGAAGAAVWGGVTAFQAPAAAAYGYFNDDLYYKNFAVVSGCQTVVALAAFLGMRLADEMATRYVQAQTGWYAVPTKAQRARELGATEACLDEAVDMVTRLDAHPPGPAMDEGERLALARDLMHLMTVERSRVPPDLWRAASGADNDAHGLVTRLLQAARTRAAEEASTSLAE</sequence>
<dbReference type="AlphaFoldDB" id="A0A0K0GN62"/>